<proteinExistence type="predicted"/>
<gene>
    <name evidence="1" type="ordered locus">Lcho_3908</name>
</gene>
<dbReference type="EMBL" id="CP001013">
    <property type="protein sequence ID" value="ACB36162.1"/>
    <property type="molecule type" value="Genomic_DNA"/>
</dbReference>
<evidence type="ECO:0000313" key="1">
    <source>
        <dbReference type="EMBL" id="ACB36162.1"/>
    </source>
</evidence>
<evidence type="ECO:0000313" key="2">
    <source>
        <dbReference type="Proteomes" id="UP000001693"/>
    </source>
</evidence>
<dbReference type="RefSeq" id="WP_012348908.1">
    <property type="nucleotide sequence ID" value="NC_010524.1"/>
</dbReference>
<dbReference type="HOGENOM" id="CLU_173227_0_0_4"/>
<dbReference type="PROSITE" id="PS51257">
    <property type="entry name" value="PROKAR_LIPOPROTEIN"/>
    <property type="match status" value="1"/>
</dbReference>
<dbReference type="eggNOG" id="ENOG5033B31">
    <property type="taxonomic scope" value="Bacteria"/>
</dbReference>
<name>B1Y7L4_LEPCP</name>
<dbReference type="OrthoDB" id="9155926at2"/>
<sequence precursor="true">MRDCRRVGSRFGRHARGLAASCAVLLAGCVFVPRTVQVYDEDCQISYRQMVMSVEQVGTLGHCRNEGCAAALVALGAVATVSAVVTGSVVIVGNVVYWFEKRNQCHEGPR</sequence>
<evidence type="ECO:0008006" key="3">
    <source>
        <dbReference type="Google" id="ProtNLM"/>
    </source>
</evidence>
<accession>B1Y7L4</accession>
<reference evidence="1 2" key="1">
    <citation type="submission" date="2008-03" db="EMBL/GenBank/DDBJ databases">
        <title>Complete sequence of Leptothrix cholodnii SP-6.</title>
        <authorList>
            <consortium name="US DOE Joint Genome Institute"/>
            <person name="Copeland A."/>
            <person name="Lucas S."/>
            <person name="Lapidus A."/>
            <person name="Glavina del Rio T."/>
            <person name="Dalin E."/>
            <person name="Tice H."/>
            <person name="Bruce D."/>
            <person name="Goodwin L."/>
            <person name="Pitluck S."/>
            <person name="Chertkov O."/>
            <person name="Brettin T."/>
            <person name="Detter J.C."/>
            <person name="Han C."/>
            <person name="Kuske C.R."/>
            <person name="Schmutz J."/>
            <person name="Larimer F."/>
            <person name="Land M."/>
            <person name="Hauser L."/>
            <person name="Kyrpides N."/>
            <person name="Lykidis A."/>
            <person name="Emerson D."/>
            <person name="Richardson P."/>
        </authorList>
    </citation>
    <scope>NUCLEOTIDE SEQUENCE [LARGE SCALE GENOMIC DNA]</scope>
    <source>
        <strain evidence="2">ATCC 51168 / LMG 8142 / SP-6</strain>
    </source>
</reference>
<dbReference type="KEGG" id="lch:Lcho_3908"/>
<keyword evidence="2" id="KW-1185">Reference proteome</keyword>
<dbReference type="STRING" id="395495.Lcho_3908"/>
<protein>
    <recommendedName>
        <fullName evidence="3">Lipoprotein</fullName>
    </recommendedName>
</protein>
<dbReference type="Proteomes" id="UP000001693">
    <property type="component" value="Chromosome"/>
</dbReference>
<dbReference type="AlphaFoldDB" id="B1Y7L4"/>
<organism evidence="1 2">
    <name type="scientific">Leptothrix cholodnii (strain ATCC 51168 / LMG 8142 / SP-6)</name>
    <name type="common">Leptothrix discophora (strain SP-6)</name>
    <dbReference type="NCBI Taxonomy" id="395495"/>
    <lineage>
        <taxon>Bacteria</taxon>
        <taxon>Pseudomonadati</taxon>
        <taxon>Pseudomonadota</taxon>
        <taxon>Betaproteobacteria</taxon>
        <taxon>Burkholderiales</taxon>
        <taxon>Sphaerotilaceae</taxon>
        <taxon>Leptothrix</taxon>
    </lineage>
</organism>